<evidence type="ECO:0000313" key="3">
    <source>
        <dbReference type="EMBL" id="MES1930170.1"/>
    </source>
</evidence>
<feature type="domain" description="SH3b" evidence="2">
    <location>
        <begin position="228"/>
        <end position="291"/>
    </location>
</feature>
<name>A0ABV2B2Q9_9GAMM</name>
<dbReference type="PROSITE" id="PS51781">
    <property type="entry name" value="SH3B"/>
    <property type="match status" value="1"/>
</dbReference>
<dbReference type="Pfam" id="PF08238">
    <property type="entry name" value="Sel1"/>
    <property type="match status" value="4"/>
</dbReference>
<reference evidence="3 4" key="1">
    <citation type="submission" date="2013-03" db="EMBL/GenBank/DDBJ databases">
        <title>Salinisphaera dokdonensis CL-ES53 Genome Sequencing.</title>
        <authorList>
            <person name="Li C."/>
            <person name="Lai Q."/>
            <person name="Shao Z."/>
        </authorList>
    </citation>
    <scope>NUCLEOTIDE SEQUENCE [LARGE SCALE GENOMIC DNA]</scope>
    <source>
        <strain evidence="3 4">CL-ES53</strain>
    </source>
</reference>
<dbReference type="SMART" id="SM00287">
    <property type="entry name" value="SH3b"/>
    <property type="match status" value="1"/>
</dbReference>
<dbReference type="SUPFAM" id="SSF81901">
    <property type="entry name" value="HCP-like"/>
    <property type="match status" value="1"/>
</dbReference>
<comment type="caution">
    <text evidence="3">The sequence shown here is derived from an EMBL/GenBank/DDBJ whole genome shotgun (WGS) entry which is preliminary data.</text>
</comment>
<keyword evidence="1" id="KW-0812">Transmembrane</keyword>
<proteinExistence type="predicted"/>
<dbReference type="Proteomes" id="UP001460888">
    <property type="component" value="Unassembled WGS sequence"/>
</dbReference>
<keyword evidence="4" id="KW-1185">Reference proteome</keyword>
<gene>
    <name evidence="3" type="ORF">SADO_12983</name>
</gene>
<protein>
    <recommendedName>
        <fullName evidence="2">SH3b domain-containing protein</fullName>
    </recommendedName>
</protein>
<dbReference type="InterPro" id="IPR011990">
    <property type="entry name" value="TPR-like_helical_dom_sf"/>
</dbReference>
<dbReference type="InterPro" id="IPR050767">
    <property type="entry name" value="Sel1_AlgK"/>
</dbReference>
<sequence length="291" mass="31155">MSYNPTQATNGLGMTRVLRAAVLALGVTGMIYSITGSAAPAYSEDVARAMRAGDYDTARSLLRERAEAGEAEAQLNLGVLLATGQGGAPSPQEAVRWYREAAEQGNASAQNNLGRAYLEGMGVRRQPDTAARWFRDAAEQGDAGAQYNLGTLYAQGRGVERDMTQAVQWWRKAAEQGVIAAQYNMGAASADGVGVKQSDAAAVYWFANAAQAGNSRARGELESYVSRLPTQRIGATNVQIRAGAGTDTPVITRMQQGAKVSVLGRSRDDWTMIYMPEPQQLGWVASRLLDE</sequence>
<feature type="transmembrane region" description="Helical" evidence="1">
    <location>
        <begin position="20"/>
        <end position="42"/>
    </location>
</feature>
<evidence type="ECO:0000313" key="4">
    <source>
        <dbReference type="Proteomes" id="UP001460888"/>
    </source>
</evidence>
<keyword evidence="1" id="KW-0472">Membrane</keyword>
<dbReference type="PANTHER" id="PTHR11102:SF160">
    <property type="entry name" value="ERAD-ASSOCIATED E3 UBIQUITIN-PROTEIN LIGASE COMPONENT HRD3"/>
    <property type="match status" value="1"/>
</dbReference>
<dbReference type="EMBL" id="APND01000004">
    <property type="protein sequence ID" value="MES1930170.1"/>
    <property type="molecule type" value="Genomic_DNA"/>
</dbReference>
<dbReference type="InterPro" id="IPR003646">
    <property type="entry name" value="SH3-like_bac-type"/>
</dbReference>
<evidence type="ECO:0000256" key="1">
    <source>
        <dbReference type="SAM" id="Phobius"/>
    </source>
</evidence>
<dbReference type="PANTHER" id="PTHR11102">
    <property type="entry name" value="SEL-1-LIKE PROTEIN"/>
    <property type="match status" value="1"/>
</dbReference>
<evidence type="ECO:0000259" key="2">
    <source>
        <dbReference type="PROSITE" id="PS51781"/>
    </source>
</evidence>
<dbReference type="Gene3D" id="2.30.30.40">
    <property type="entry name" value="SH3 Domains"/>
    <property type="match status" value="1"/>
</dbReference>
<dbReference type="SMART" id="SM00671">
    <property type="entry name" value="SEL1"/>
    <property type="match status" value="4"/>
</dbReference>
<keyword evidence="1" id="KW-1133">Transmembrane helix</keyword>
<dbReference type="Pfam" id="PF08239">
    <property type="entry name" value="SH3_3"/>
    <property type="match status" value="1"/>
</dbReference>
<dbReference type="Gene3D" id="1.25.40.10">
    <property type="entry name" value="Tetratricopeptide repeat domain"/>
    <property type="match status" value="1"/>
</dbReference>
<accession>A0ABV2B2Q9</accession>
<dbReference type="InterPro" id="IPR006597">
    <property type="entry name" value="Sel1-like"/>
</dbReference>
<organism evidence="3 4">
    <name type="scientific">Salinisphaera dokdonensis CL-ES53</name>
    <dbReference type="NCBI Taxonomy" id="1304272"/>
    <lineage>
        <taxon>Bacteria</taxon>
        <taxon>Pseudomonadati</taxon>
        <taxon>Pseudomonadota</taxon>
        <taxon>Gammaproteobacteria</taxon>
        <taxon>Salinisphaerales</taxon>
        <taxon>Salinisphaeraceae</taxon>
        <taxon>Salinisphaera</taxon>
    </lineage>
</organism>